<dbReference type="AlphaFoldDB" id="A0A1W6LKX4"/>
<dbReference type="PANTHER" id="PTHR35864">
    <property type="entry name" value="ZINC METALLOPROTEASE MJ0611-RELATED"/>
    <property type="match status" value="1"/>
</dbReference>
<organism evidence="15 16">
    <name type="scientific">Sedimentisphaera salicampi</name>
    <dbReference type="NCBI Taxonomy" id="1941349"/>
    <lineage>
        <taxon>Bacteria</taxon>
        <taxon>Pseudomonadati</taxon>
        <taxon>Planctomycetota</taxon>
        <taxon>Phycisphaerae</taxon>
        <taxon>Sedimentisphaerales</taxon>
        <taxon>Sedimentisphaeraceae</taxon>
        <taxon>Sedimentisphaera</taxon>
    </lineage>
</organism>
<comment type="subcellular location">
    <subcellularLocation>
        <location evidence="2">Cell membrane</location>
        <topology evidence="2">Multi-pass membrane protein</topology>
    </subcellularLocation>
</comment>
<feature type="transmembrane region" description="Helical" evidence="13">
    <location>
        <begin position="92"/>
        <end position="114"/>
    </location>
</feature>
<evidence type="ECO:0000256" key="9">
    <source>
        <dbReference type="ARBA" id="ARBA00022833"/>
    </source>
</evidence>
<dbReference type="Proteomes" id="UP000193334">
    <property type="component" value="Chromosome"/>
</dbReference>
<feature type="domain" description="Peptidase M50" evidence="14">
    <location>
        <begin position="126"/>
        <end position="186"/>
    </location>
</feature>
<sequence>MSTGRQVMIERFAFFLTFLPGLILGLTLHEASHAYASAALGDNLAKDKGRLTLNPLKHLSLLGTLALFILGFGWAKPVPVNPFNYQNPKKDYLLSSLAGPASNLAICVISALLIRMSGINSFEQEAGIWVSILIGTYFVNAILAVINLMPIPPLDGSKIWPCIIPGVKLVMPAKVTMGSYLALVMLVVTGAIEPVILSLLTFFKSALFFGV</sequence>
<evidence type="ECO:0000256" key="7">
    <source>
        <dbReference type="ARBA" id="ARBA00022723"/>
    </source>
</evidence>
<comment type="cofactor">
    <cofactor evidence="1">
        <name>Zn(2+)</name>
        <dbReference type="ChEBI" id="CHEBI:29105"/>
    </cofactor>
</comment>
<evidence type="ECO:0000256" key="13">
    <source>
        <dbReference type="SAM" id="Phobius"/>
    </source>
</evidence>
<proteinExistence type="inferred from homology"/>
<keyword evidence="8" id="KW-0378">Hydrolase</keyword>
<evidence type="ECO:0000313" key="15">
    <source>
        <dbReference type="EMBL" id="ARN56448.1"/>
    </source>
</evidence>
<gene>
    <name evidence="15" type="ORF">STSP1_00830</name>
</gene>
<feature type="transmembrane region" description="Helical" evidence="13">
    <location>
        <begin position="60"/>
        <end position="80"/>
    </location>
</feature>
<keyword evidence="11" id="KW-0482">Metalloprotease</keyword>
<keyword evidence="10 13" id="KW-1133">Transmembrane helix</keyword>
<keyword evidence="6 13" id="KW-0812">Transmembrane</keyword>
<dbReference type="InterPro" id="IPR008915">
    <property type="entry name" value="Peptidase_M50"/>
</dbReference>
<dbReference type="InterPro" id="IPR052348">
    <property type="entry name" value="Metallopeptidase_M50B"/>
</dbReference>
<evidence type="ECO:0000256" key="12">
    <source>
        <dbReference type="ARBA" id="ARBA00023136"/>
    </source>
</evidence>
<evidence type="ECO:0000256" key="11">
    <source>
        <dbReference type="ARBA" id="ARBA00023049"/>
    </source>
</evidence>
<dbReference type="GO" id="GO:0005886">
    <property type="term" value="C:plasma membrane"/>
    <property type="evidence" value="ECO:0007669"/>
    <property type="project" value="UniProtKB-SubCell"/>
</dbReference>
<evidence type="ECO:0000256" key="3">
    <source>
        <dbReference type="ARBA" id="ARBA00007931"/>
    </source>
</evidence>
<dbReference type="Pfam" id="PF02163">
    <property type="entry name" value="Peptidase_M50"/>
    <property type="match status" value="1"/>
</dbReference>
<evidence type="ECO:0000256" key="8">
    <source>
        <dbReference type="ARBA" id="ARBA00022801"/>
    </source>
</evidence>
<reference evidence="16" key="1">
    <citation type="submission" date="2017-04" db="EMBL/GenBank/DDBJ databases">
        <title>Comparative genomics and description of representatives of a novel lineage of planctomycetes thriving in anoxic sediments.</title>
        <authorList>
            <person name="Spring S."/>
            <person name="Bunk B."/>
            <person name="Sproer C."/>
        </authorList>
    </citation>
    <scope>NUCLEOTIDE SEQUENCE [LARGE SCALE GENOMIC DNA]</scope>
    <source>
        <strain evidence="16">ST-PulAB-D4</strain>
    </source>
</reference>
<dbReference type="STRING" id="1941349.STSP1_00830"/>
<evidence type="ECO:0000256" key="1">
    <source>
        <dbReference type="ARBA" id="ARBA00001947"/>
    </source>
</evidence>
<evidence type="ECO:0000256" key="4">
    <source>
        <dbReference type="ARBA" id="ARBA00022475"/>
    </source>
</evidence>
<feature type="transmembrane region" description="Helical" evidence="13">
    <location>
        <begin position="180"/>
        <end position="203"/>
    </location>
</feature>
<feature type="transmembrane region" description="Helical" evidence="13">
    <location>
        <begin position="126"/>
        <end position="149"/>
    </location>
</feature>
<evidence type="ECO:0000256" key="5">
    <source>
        <dbReference type="ARBA" id="ARBA00022670"/>
    </source>
</evidence>
<keyword evidence="16" id="KW-1185">Reference proteome</keyword>
<keyword evidence="12 13" id="KW-0472">Membrane</keyword>
<evidence type="ECO:0000256" key="6">
    <source>
        <dbReference type="ARBA" id="ARBA00022692"/>
    </source>
</evidence>
<dbReference type="KEGG" id="pbp:STSP1_00830"/>
<dbReference type="GO" id="GO:0008237">
    <property type="term" value="F:metallopeptidase activity"/>
    <property type="evidence" value="ECO:0007669"/>
    <property type="project" value="UniProtKB-KW"/>
</dbReference>
<dbReference type="GO" id="GO:0006508">
    <property type="term" value="P:proteolysis"/>
    <property type="evidence" value="ECO:0007669"/>
    <property type="project" value="UniProtKB-KW"/>
</dbReference>
<dbReference type="GO" id="GO:0046872">
    <property type="term" value="F:metal ion binding"/>
    <property type="evidence" value="ECO:0007669"/>
    <property type="project" value="UniProtKB-KW"/>
</dbReference>
<protein>
    <submittedName>
        <fullName evidence="15">Zn-dependent protease</fullName>
    </submittedName>
</protein>
<evidence type="ECO:0000313" key="16">
    <source>
        <dbReference type="Proteomes" id="UP000193334"/>
    </source>
</evidence>
<keyword evidence="4" id="KW-1003">Cell membrane</keyword>
<dbReference type="EMBL" id="CP021023">
    <property type="protein sequence ID" value="ARN56448.1"/>
    <property type="molecule type" value="Genomic_DNA"/>
</dbReference>
<dbReference type="InterPro" id="IPR044537">
    <property type="entry name" value="Rip2-like"/>
</dbReference>
<name>A0A1W6LKX4_9BACT</name>
<dbReference type="PANTHER" id="PTHR35864:SF1">
    <property type="entry name" value="ZINC METALLOPROTEASE YWHC-RELATED"/>
    <property type="match status" value="1"/>
</dbReference>
<keyword evidence="5 15" id="KW-0645">Protease</keyword>
<evidence type="ECO:0000259" key="14">
    <source>
        <dbReference type="Pfam" id="PF02163"/>
    </source>
</evidence>
<evidence type="ECO:0000256" key="2">
    <source>
        <dbReference type="ARBA" id="ARBA00004651"/>
    </source>
</evidence>
<keyword evidence="7" id="KW-0479">Metal-binding</keyword>
<keyword evidence="9" id="KW-0862">Zinc</keyword>
<dbReference type="CDD" id="cd06158">
    <property type="entry name" value="S2P-M50_like_1"/>
    <property type="match status" value="1"/>
</dbReference>
<accession>A0A1W6LKX4</accession>
<comment type="similarity">
    <text evidence="3">Belongs to the peptidase M50B family.</text>
</comment>
<evidence type="ECO:0000256" key="10">
    <source>
        <dbReference type="ARBA" id="ARBA00022989"/>
    </source>
</evidence>